<evidence type="ECO:0000313" key="3">
    <source>
        <dbReference type="Proteomes" id="UP000439903"/>
    </source>
</evidence>
<reference evidence="2 3" key="1">
    <citation type="journal article" date="2019" name="Environ. Microbiol.">
        <title>At the nexus of three kingdoms: the genome of the mycorrhizal fungus Gigaspora margarita provides insights into plant, endobacterial and fungal interactions.</title>
        <authorList>
            <person name="Venice F."/>
            <person name="Ghignone S."/>
            <person name="Salvioli di Fossalunga A."/>
            <person name="Amselem J."/>
            <person name="Novero M."/>
            <person name="Xianan X."/>
            <person name="Sedzielewska Toro K."/>
            <person name="Morin E."/>
            <person name="Lipzen A."/>
            <person name="Grigoriev I.V."/>
            <person name="Henrissat B."/>
            <person name="Martin F.M."/>
            <person name="Bonfante P."/>
        </authorList>
    </citation>
    <scope>NUCLEOTIDE SEQUENCE [LARGE SCALE GENOMIC DNA]</scope>
    <source>
        <strain evidence="2 3">BEG34</strain>
    </source>
</reference>
<dbReference type="AlphaFoldDB" id="A0A8H3XMG1"/>
<dbReference type="Proteomes" id="UP000439903">
    <property type="component" value="Unassembled WGS sequence"/>
</dbReference>
<sequence>MDSDPQKRPTADNLIDKFWEWCDIMRYPDDLDVLDDIDDNDNVMHRFSIEHFCCFMTWCFQIFTGKNKTDEKAVNNNDSKNNADDNIDEDDNDNYADEEVNSENNANDNADEEEDYNKIKKQFLDADKRIQSLQINLPKNPDTMYTSKMINTKKISMAINASKSINHGEILNSNYYSTKQNLLLISNDF</sequence>
<protein>
    <submittedName>
        <fullName evidence="2">Uncharacterized protein</fullName>
    </submittedName>
</protein>
<evidence type="ECO:0000256" key="1">
    <source>
        <dbReference type="SAM" id="MobiDB-lite"/>
    </source>
</evidence>
<organism evidence="2 3">
    <name type="scientific">Gigaspora margarita</name>
    <dbReference type="NCBI Taxonomy" id="4874"/>
    <lineage>
        <taxon>Eukaryota</taxon>
        <taxon>Fungi</taxon>
        <taxon>Fungi incertae sedis</taxon>
        <taxon>Mucoromycota</taxon>
        <taxon>Glomeromycotina</taxon>
        <taxon>Glomeromycetes</taxon>
        <taxon>Diversisporales</taxon>
        <taxon>Gigasporaceae</taxon>
        <taxon>Gigaspora</taxon>
    </lineage>
</organism>
<accession>A0A8H3XMG1</accession>
<feature type="compositionally biased region" description="Acidic residues" evidence="1">
    <location>
        <begin position="85"/>
        <end position="101"/>
    </location>
</feature>
<dbReference type="EMBL" id="WTPW01000839">
    <property type="protein sequence ID" value="KAF0475804.1"/>
    <property type="molecule type" value="Genomic_DNA"/>
</dbReference>
<comment type="caution">
    <text evidence="2">The sequence shown here is derived from an EMBL/GenBank/DDBJ whole genome shotgun (WGS) entry which is preliminary data.</text>
</comment>
<proteinExistence type="predicted"/>
<feature type="region of interest" description="Disordered" evidence="1">
    <location>
        <begin position="70"/>
        <end position="114"/>
    </location>
</feature>
<gene>
    <name evidence="2" type="ORF">F8M41_024523</name>
</gene>
<name>A0A8H3XMG1_GIGMA</name>
<keyword evidence="3" id="KW-1185">Reference proteome</keyword>
<evidence type="ECO:0000313" key="2">
    <source>
        <dbReference type="EMBL" id="KAF0475804.1"/>
    </source>
</evidence>